<accession>A0A2P8C6U3</accession>
<protein>
    <submittedName>
        <fullName evidence="3">Anti-sigma regulatory factor (Ser/Thr protein kinase)</fullName>
    </submittedName>
</protein>
<dbReference type="RefSeq" id="WP_106587146.1">
    <property type="nucleotide sequence ID" value="NZ_PYGA01000052.1"/>
</dbReference>
<organism evidence="3 4">
    <name type="scientific">Murinocardiopsis flavida</name>
    <dbReference type="NCBI Taxonomy" id="645275"/>
    <lineage>
        <taxon>Bacteria</taxon>
        <taxon>Bacillati</taxon>
        <taxon>Actinomycetota</taxon>
        <taxon>Actinomycetes</taxon>
        <taxon>Streptosporangiales</taxon>
        <taxon>Nocardiopsidaceae</taxon>
        <taxon>Murinocardiopsis</taxon>
    </lineage>
</organism>
<comment type="caution">
    <text evidence="3">The sequence shown here is derived from an EMBL/GenBank/DDBJ whole genome shotgun (WGS) entry which is preliminary data.</text>
</comment>
<dbReference type="CDD" id="cd16936">
    <property type="entry name" value="HATPase_RsbW-like"/>
    <property type="match status" value="1"/>
</dbReference>
<dbReference type="PANTHER" id="PTHR35526:SF3">
    <property type="entry name" value="ANTI-SIGMA-F FACTOR RSBW"/>
    <property type="match status" value="1"/>
</dbReference>
<proteinExistence type="predicted"/>
<feature type="domain" description="Histidine kinase/HSP90-like ATPase" evidence="2">
    <location>
        <begin position="21"/>
        <end position="134"/>
    </location>
</feature>
<evidence type="ECO:0000259" key="2">
    <source>
        <dbReference type="Pfam" id="PF13581"/>
    </source>
</evidence>
<gene>
    <name evidence="3" type="ORF">CLV63_1525</name>
</gene>
<dbReference type="Gene3D" id="3.30.565.10">
    <property type="entry name" value="Histidine kinase-like ATPase, C-terminal domain"/>
    <property type="match status" value="1"/>
</dbReference>
<reference evidence="3 4" key="1">
    <citation type="submission" date="2018-03" db="EMBL/GenBank/DDBJ databases">
        <title>Genomic Encyclopedia of Archaeal and Bacterial Type Strains, Phase II (KMG-II): from individual species to whole genera.</title>
        <authorList>
            <person name="Goeker M."/>
        </authorList>
    </citation>
    <scope>NUCLEOTIDE SEQUENCE [LARGE SCALE GENOMIC DNA]</scope>
    <source>
        <strain evidence="3 4">DSM 45312</strain>
    </source>
</reference>
<dbReference type="Pfam" id="PF13581">
    <property type="entry name" value="HATPase_c_2"/>
    <property type="match status" value="1"/>
</dbReference>
<name>A0A2P8C6U3_9ACTN</name>
<keyword evidence="3" id="KW-0808">Transferase</keyword>
<evidence type="ECO:0000313" key="4">
    <source>
        <dbReference type="Proteomes" id="UP000240542"/>
    </source>
</evidence>
<dbReference type="InterPro" id="IPR050267">
    <property type="entry name" value="Anti-sigma-factor_SerPK"/>
</dbReference>
<dbReference type="Proteomes" id="UP000240542">
    <property type="component" value="Unassembled WGS sequence"/>
</dbReference>
<evidence type="ECO:0000256" key="1">
    <source>
        <dbReference type="ARBA" id="ARBA00022527"/>
    </source>
</evidence>
<keyword evidence="1" id="KW-0723">Serine/threonine-protein kinase</keyword>
<dbReference type="OrthoDB" id="3430553at2"/>
<dbReference type="InterPro" id="IPR003594">
    <property type="entry name" value="HATPase_dom"/>
</dbReference>
<dbReference type="AlphaFoldDB" id="A0A2P8C6U3"/>
<keyword evidence="4" id="KW-1185">Reference proteome</keyword>
<dbReference type="GO" id="GO:0004674">
    <property type="term" value="F:protein serine/threonine kinase activity"/>
    <property type="evidence" value="ECO:0007669"/>
    <property type="project" value="UniProtKB-KW"/>
</dbReference>
<evidence type="ECO:0000313" key="3">
    <source>
        <dbReference type="EMBL" id="PSK80698.1"/>
    </source>
</evidence>
<dbReference type="EMBL" id="PYGA01000052">
    <property type="protein sequence ID" value="PSK80698.1"/>
    <property type="molecule type" value="Genomic_DNA"/>
</dbReference>
<sequence>MSAAVADRAHRACKRFPGVESSVRTSRHWTAAKLRMVTPPLPTQVISDAALIISELGTNAILHTASGSGGNFAVTLEVDPAQVRMWVMDQGSDTIPIPRTDARDDEDECGRGLRIVEAFADECGPVITDEASGYTATIRIRVHA</sequence>
<keyword evidence="3" id="KW-0418">Kinase</keyword>
<dbReference type="PANTHER" id="PTHR35526">
    <property type="entry name" value="ANTI-SIGMA-F FACTOR RSBW-RELATED"/>
    <property type="match status" value="1"/>
</dbReference>
<dbReference type="SUPFAM" id="SSF55874">
    <property type="entry name" value="ATPase domain of HSP90 chaperone/DNA topoisomerase II/histidine kinase"/>
    <property type="match status" value="1"/>
</dbReference>
<dbReference type="InterPro" id="IPR036890">
    <property type="entry name" value="HATPase_C_sf"/>
</dbReference>